<sequence>MWRCCENFSPLKRAFRRLDWQSPNGISQTSVSQTIAIRWRWRELDEERRIGFGVSYGRYCCHGSCRAAPSPCSHLGAPAANSYSSDGLQTTCSCDSGCQGFLISCSSQHHRRLGVSRPPLVHYVAPSSWAWKGGENKLKNLADTLDHLLCILPFEAALFKAHGIKATYVGHPVLEDAFTSVATGENPAHCRWWIKGSKSCSRQDFGLQSGSTVVCVLPGSRAQEVKRMLPLFESALDLLADKVPMLTAIIPTAPSHVITDAVTEAVKSWKTPNILLPYASEKDKYSAFAASDVSLCTSGTAVLQLQMARVPTVVAYRAHPLTEWLIKSRTKLHYISLPNILLDSPVIPEALFADCTPQRLFTLLCQVLEDSEVKEQQAKAAEQVLSMLVPPQQSVLESTGSLCSVENVFDWRPSMAAASTILTLLQIDKT</sequence>
<gene>
    <name evidence="1" type="ORF">CY35_07G011200</name>
</gene>
<organism evidence="1 2">
    <name type="scientific">Sphagnum magellanicum</name>
    <dbReference type="NCBI Taxonomy" id="128215"/>
    <lineage>
        <taxon>Eukaryota</taxon>
        <taxon>Viridiplantae</taxon>
        <taxon>Streptophyta</taxon>
        <taxon>Embryophyta</taxon>
        <taxon>Bryophyta</taxon>
        <taxon>Sphagnophytina</taxon>
        <taxon>Sphagnopsida</taxon>
        <taxon>Sphagnales</taxon>
        <taxon>Sphagnaceae</taxon>
        <taxon>Sphagnum</taxon>
    </lineage>
</organism>
<proteinExistence type="predicted"/>
<dbReference type="EMBL" id="CM038913">
    <property type="protein sequence ID" value="KAH9556150.1"/>
    <property type="molecule type" value="Genomic_DNA"/>
</dbReference>
<keyword evidence="2" id="KW-1185">Reference proteome</keyword>
<reference evidence="2" key="1">
    <citation type="journal article" date="2022" name="New Phytol.">
        <title>Phylogenomic structure and speciation in an emerging model: the Sphagnum magellanicum complex (Bryophyta).</title>
        <authorList>
            <person name="Shaw A.J."/>
            <person name="Piatkowski B."/>
            <person name="Duffy A.M."/>
            <person name="Aguero B."/>
            <person name="Imwattana K."/>
            <person name="Nieto-Lugilde M."/>
            <person name="Healey A."/>
            <person name="Weston D.J."/>
            <person name="Patel M.N."/>
            <person name="Schmutz J."/>
            <person name="Grimwood J."/>
            <person name="Yavitt J.B."/>
            <person name="Hassel K."/>
            <person name="Stenoien H.K."/>
            <person name="Flatberg K.I."/>
            <person name="Bickford C.P."/>
            <person name="Hicks K.A."/>
        </authorList>
    </citation>
    <scope>NUCLEOTIDE SEQUENCE [LARGE SCALE GENOMIC DNA]</scope>
</reference>
<evidence type="ECO:0000313" key="2">
    <source>
        <dbReference type="Proteomes" id="UP000828922"/>
    </source>
</evidence>
<evidence type="ECO:0000313" key="1">
    <source>
        <dbReference type="EMBL" id="KAH9556150.1"/>
    </source>
</evidence>
<accession>A0ACB8HIV5</accession>
<dbReference type="Proteomes" id="UP000828922">
    <property type="component" value="Linkage Group LG07"/>
</dbReference>
<protein>
    <submittedName>
        <fullName evidence="1">Uncharacterized protein</fullName>
    </submittedName>
</protein>
<comment type="caution">
    <text evidence="1">The sequence shown here is derived from an EMBL/GenBank/DDBJ whole genome shotgun (WGS) entry which is preliminary data.</text>
</comment>
<name>A0ACB8HIV5_9BRYO</name>